<sequence>MASKRSRVESGKGVATEEEDILDNVATYLVKLMDQIENMEKDIRGLMDKLLVRTEVLETEILGNNKILAKIYEIADEIRKK</sequence>
<evidence type="ECO:0000313" key="1">
    <source>
        <dbReference type="EMBL" id="EOY21647.1"/>
    </source>
</evidence>
<dbReference type="HOGENOM" id="CLU_178865_0_0_1"/>
<dbReference type="InParanoid" id="A0A061FXT8"/>
<dbReference type="EMBL" id="CM001881">
    <property type="protein sequence ID" value="EOY21647.1"/>
    <property type="molecule type" value="Genomic_DNA"/>
</dbReference>
<protein>
    <submittedName>
        <fullName evidence="1">Uncharacterized protein</fullName>
    </submittedName>
</protein>
<reference evidence="1 2" key="1">
    <citation type="journal article" date="2013" name="Genome Biol.">
        <title>The genome sequence of the most widely cultivated cacao type and its use to identify candidate genes regulating pod color.</title>
        <authorList>
            <person name="Motamayor J.C."/>
            <person name="Mockaitis K."/>
            <person name="Schmutz J."/>
            <person name="Haiminen N."/>
            <person name="Iii D.L."/>
            <person name="Cornejo O."/>
            <person name="Findley S.D."/>
            <person name="Zheng P."/>
            <person name="Utro F."/>
            <person name="Royaert S."/>
            <person name="Saski C."/>
            <person name="Jenkins J."/>
            <person name="Podicheti R."/>
            <person name="Zhao M."/>
            <person name="Scheffler B.E."/>
            <person name="Stack J.C."/>
            <person name="Feltus F.A."/>
            <person name="Mustiga G.M."/>
            <person name="Amores F."/>
            <person name="Phillips W."/>
            <person name="Marelli J.P."/>
            <person name="May G.D."/>
            <person name="Shapiro H."/>
            <person name="Ma J."/>
            <person name="Bustamante C.D."/>
            <person name="Schnell R.J."/>
            <person name="Main D."/>
            <person name="Gilbert D."/>
            <person name="Parida L."/>
            <person name="Kuhn D.N."/>
        </authorList>
    </citation>
    <scope>NUCLEOTIDE SEQUENCE [LARGE SCALE GENOMIC DNA]</scope>
    <source>
        <strain evidence="2">cv. Matina 1-6</strain>
    </source>
</reference>
<keyword evidence="2" id="KW-1185">Reference proteome</keyword>
<dbReference type="Proteomes" id="UP000026915">
    <property type="component" value="Chromosome 3"/>
</dbReference>
<dbReference type="Gramene" id="EOY21647">
    <property type="protein sequence ID" value="EOY21647"/>
    <property type="gene ID" value="TCM_013642"/>
</dbReference>
<gene>
    <name evidence="1" type="ORF">TCM_013642</name>
</gene>
<proteinExistence type="predicted"/>
<evidence type="ECO:0000313" key="2">
    <source>
        <dbReference type="Proteomes" id="UP000026915"/>
    </source>
</evidence>
<name>A0A061FXT8_THECC</name>
<dbReference type="AlphaFoldDB" id="A0A061FXT8"/>
<organism evidence="1 2">
    <name type="scientific">Theobroma cacao</name>
    <name type="common">Cacao</name>
    <name type="synonym">Cocoa</name>
    <dbReference type="NCBI Taxonomy" id="3641"/>
    <lineage>
        <taxon>Eukaryota</taxon>
        <taxon>Viridiplantae</taxon>
        <taxon>Streptophyta</taxon>
        <taxon>Embryophyta</taxon>
        <taxon>Tracheophyta</taxon>
        <taxon>Spermatophyta</taxon>
        <taxon>Magnoliopsida</taxon>
        <taxon>eudicotyledons</taxon>
        <taxon>Gunneridae</taxon>
        <taxon>Pentapetalae</taxon>
        <taxon>rosids</taxon>
        <taxon>malvids</taxon>
        <taxon>Malvales</taxon>
        <taxon>Malvaceae</taxon>
        <taxon>Byttnerioideae</taxon>
        <taxon>Theobroma</taxon>
    </lineage>
</organism>
<accession>A0A061FXT8</accession>